<evidence type="ECO:0000313" key="2">
    <source>
        <dbReference type="Proteomes" id="UP000002931"/>
    </source>
</evidence>
<sequence>MFFLADIAQRVLHVFFIARGRWGTVAGYNLEF</sequence>
<organism evidence="1 2">
    <name type="scientific">Maritimibacter alkaliphilus HTCC2654</name>
    <dbReference type="NCBI Taxonomy" id="314271"/>
    <lineage>
        <taxon>Bacteria</taxon>
        <taxon>Pseudomonadati</taxon>
        <taxon>Pseudomonadota</taxon>
        <taxon>Alphaproteobacteria</taxon>
        <taxon>Rhodobacterales</taxon>
        <taxon>Roseobacteraceae</taxon>
        <taxon>Maritimibacter</taxon>
    </lineage>
</organism>
<dbReference type="Proteomes" id="UP000002931">
    <property type="component" value="Unassembled WGS sequence"/>
</dbReference>
<gene>
    <name evidence="1" type="ORF">RB2654_09379</name>
</gene>
<protein>
    <submittedName>
        <fullName evidence="1">Uncharacterized protein</fullName>
    </submittedName>
</protein>
<name>A3VED2_9RHOB</name>
<accession>A3VED2</accession>
<keyword evidence="2" id="KW-1185">Reference proteome</keyword>
<dbReference type="AlphaFoldDB" id="A3VED2"/>
<evidence type="ECO:0000313" key="1">
    <source>
        <dbReference type="EMBL" id="EAQ13270.1"/>
    </source>
</evidence>
<proteinExistence type="predicted"/>
<reference evidence="1 2" key="1">
    <citation type="journal article" date="2010" name="J. Bacteriol.">
        <title>Genome sequences of Pelagibaca bermudensis HTCC2601T and Maritimibacter alkaliphilus HTCC2654T, the type strains of two marine Roseobacter genera.</title>
        <authorList>
            <person name="Thrash J.C."/>
            <person name="Cho J.C."/>
            <person name="Ferriera S."/>
            <person name="Johnson J."/>
            <person name="Vergin K.L."/>
            <person name="Giovannoni S.J."/>
        </authorList>
    </citation>
    <scope>NUCLEOTIDE SEQUENCE [LARGE SCALE GENOMIC DNA]</scope>
    <source>
        <strain evidence="1 2">HTCC2654</strain>
    </source>
</reference>
<dbReference type="HOGENOM" id="CLU_3390178_0_0_5"/>
<comment type="caution">
    <text evidence="1">The sequence shown here is derived from an EMBL/GenBank/DDBJ whole genome shotgun (WGS) entry which is preliminary data.</text>
</comment>
<dbReference type="EMBL" id="AAMT01000005">
    <property type="protein sequence ID" value="EAQ13270.1"/>
    <property type="molecule type" value="Genomic_DNA"/>
</dbReference>